<feature type="compositionally biased region" description="Pro residues" evidence="8">
    <location>
        <begin position="11"/>
        <end position="20"/>
    </location>
</feature>
<dbReference type="Proteomes" id="UP000664109">
    <property type="component" value="Unassembled WGS sequence"/>
</dbReference>
<name>A0ABS2UMB3_9ACTN</name>
<feature type="transmembrane region" description="Helical" evidence="9">
    <location>
        <begin position="35"/>
        <end position="54"/>
    </location>
</feature>
<feature type="region of interest" description="Disordered" evidence="8">
    <location>
        <begin position="1"/>
        <end position="23"/>
    </location>
</feature>
<reference evidence="10 11" key="1">
    <citation type="journal article" date="2016" name="Arch. Microbiol.">
        <title>Streptomyces zhihengii sp. nov., isolated from rhizospheric soil of Psammosilene tunicoides.</title>
        <authorList>
            <person name="Huang M.J."/>
            <person name="Fei J.J."/>
            <person name="Salam N."/>
            <person name="Kim C.J."/>
            <person name="Hozzein W.N."/>
            <person name="Xiao M."/>
            <person name="Huang H.Q."/>
            <person name="Li W.J."/>
        </authorList>
    </citation>
    <scope>NUCLEOTIDE SEQUENCE [LARGE SCALE GENOMIC DNA]</scope>
    <source>
        <strain evidence="10 11">YIM T102</strain>
    </source>
</reference>
<keyword evidence="7 9" id="KW-0472">Membrane</keyword>
<comment type="similarity">
    <text evidence="2">Belongs to the autoinducer-2 exporter (AI-2E) (TC 2.A.86) family.</text>
</comment>
<feature type="transmembrane region" description="Helical" evidence="9">
    <location>
        <begin position="233"/>
        <end position="257"/>
    </location>
</feature>
<evidence type="ECO:0000256" key="2">
    <source>
        <dbReference type="ARBA" id="ARBA00009773"/>
    </source>
</evidence>
<dbReference type="Pfam" id="PF01594">
    <property type="entry name" value="AI-2E_transport"/>
    <property type="match status" value="1"/>
</dbReference>
<feature type="transmembrane region" description="Helical" evidence="9">
    <location>
        <begin position="61"/>
        <end position="81"/>
    </location>
</feature>
<keyword evidence="11" id="KW-1185">Reference proteome</keyword>
<dbReference type="PANTHER" id="PTHR21716:SF53">
    <property type="entry name" value="PERMEASE PERM-RELATED"/>
    <property type="match status" value="1"/>
</dbReference>
<keyword evidence="3" id="KW-0813">Transport</keyword>
<comment type="caution">
    <text evidence="10">The sequence shown here is derived from an EMBL/GenBank/DDBJ whole genome shotgun (WGS) entry which is preliminary data.</text>
</comment>
<feature type="transmembrane region" description="Helical" evidence="9">
    <location>
        <begin position="175"/>
        <end position="194"/>
    </location>
</feature>
<keyword evidence="5 9" id="KW-0812">Transmembrane</keyword>
<keyword evidence="4" id="KW-1003">Cell membrane</keyword>
<feature type="transmembrane region" description="Helical" evidence="9">
    <location>
        <begin position="292"/>
        <end position="313"/>
    </location>
</feature>
<evidence type="ECO:0000256" key="7">
    <source>
        <dbReference type="ARBA" id="ARBA00023136"/>
    </source>
</evidence>
<dbReference type="EMBL" id="JAFEJA010000001">
    <property type="protein sequence ID" value="MBM9618610.1"/>
    <property type="molecule type" value="Genomic_DNA"/>
</dbReference>
<accession>A0ABS2UMB3</accession>
<evidence type="ECO:0000313" key="11">
    <source>
        <dbReference type="Proteomes" id="UP000664109"/>
    </source>
</evidence>
<dbReference type="RefSeq" id="WP_205372865.1">
    <property type="nucleotide sequence ID" value="NZ_JAFEJA010000001.1"/>
</dbReference>
<evidence type="ECO:0000256" key="3">
    <source>
        <dbReference type="ARBA" id="ARBA00022448"/>
    </source>
</evidence>
<feature type="transmembrane region" description="Helical" evidence="9">
    <location>
        <begin position="264"/>
        <end position="286"/>
    </location>
</feature>
<evidence type="ECO:0000256" key="6">
    <source>
        <dbReference type="ARBA" id="ARBA00022989"/>
    </source>
</evidence>
<protein>
    <submittedName>
        <fullName evidence="10">AI-2E family transporter</fullName>
    </submittedName>
</protein>
<evidence type="ECO:0000256" key="1">
    <source>
        <dbReference type="ARBA" id="ARBA00004651"/>
    </source>
</evidence>
<evidence type="ECO:0000256" key="5">
    <source>
        <dbReference type="ARBA" id="ARBA00022692"/>
    </source>
</evidence>
<evidence type="ECO:0000256" key="4">
    <source>
        <dbReference type="ARBA" id="ARBA00022475"/>
    </source>
</evidence>
<gene>
    <name evidence="10" type="ORF">JE024_07565</name>
</gene>
<evidence type="ECO:0000256" key="9">
    <source>
        <dbReference type="SAM" id="Phobius"/>
    </source>
</evidence>
<dbReference type="PANTHER" id="PTHR21716">
    <property type="entry name" value="TRANSMEMBRANE PROTEIN"/>
    <property type="match status" value="1"/>
</dbReference>
<feature type="transmembrane region" description="Helical" evidence="9">
    <location>
        <begin position="87"/>
        <end position="113"/>
    </location>
</feature>
<evidence type="ECO:0000256" key="8">
    <source>
        <dbReference type="SAM" id="MobiDB-lite"/>
    </source>
</evidence>
<organism evidence="10 11">
    <name type="scientific">Streptomyces zhihengii</name>
    <dbReference type="NCBI Taxonomy" id="1818004"/>
    <lineage>
        <taxon>Bacteria</taxon>
        <taxon>Bacillati</taxon>
        <taxon>Actinomycetota</taxon>
        <taxon>Actinomycetes</taxon>
        <taxon>Kitasatosporales</taxon>
        <taxon>Streptomycetaceae</taxon>
        <taxon>Streptomyces</taxon>
    </lineage>
</organism>
<feature type="transmembrane region" description="Helical" evidence="9">
    <location>
        <begin position="325"/>
        <end position="355"/>
    </location>
</feature>
<proteinExistence type="inferred from homology"/>
<sequence>MSSPPDHSARPTPPPQPPGHEAPRVPEVLRTAAAFSWRIIVVGALVFGVFSLLGRFHKLGVAVFLGLVITAVLRPVAGLLSRWMPRAAAVAVSLIGSLLLLLGLGALVGEAVAGERAELMREFTTGIDRIERWLEQPPFRIAPEALTDIQHRIGEFLSSHRSTVISTAISGADRLVEVLTVLALAVFCSVFFIHSGDRQWAWFREELPAAARERVSVAGSAAWRTFTGYTHGILLVAAVNAVLVGIALFALGVPLAVPLALLEFVAAFVPLIGSPIALAVAAVVALAAKGPLVAGIVVALIVVIGQIEGHLLHPIVMSWAVRLHPVVVALAVIGGAVAAGVIGAVAAVPLVAVLWSVRQALRADRAARAGRAPSG</sequence>
<dbReference type="InterPro" id="IPR002549">
    <property type="entry name" value="AI-2E-like"/>
</dbReference>
<evidence type="ECO:0000313" key="10">
    <source>
        <dbReference type="EMBL" id="MBM9618610.1"/>
    </source>
</evidence>
<comment type="subcellular location">
    <subcellularLocation>
        <location evidence="1">Cell membrane</location>
        <topology evidence="1">Multi-pass membrane protein</topology>
    </subcellularLocation>
</comment>
<keyword evidence="6 9" id="KW-1133">Transmembrane helix</keyword>